<feature type="short sequence motif" description="RDXXRA motif of the pArg binding pocket involved in allosteric regulation" evidence="6">
    <location>
        <begin position="328"/>
        <end position="333"/>
    </location>
</feature>
<feature type="binding site" evidence="6 7">
    <location>
        <position position="82"/>
    </location>
    <ligand>
        <name>ATP</name>
        <dbReference type="ChEBI" id="CHEBI:30616"/>
    </ligand>
</feature>
<reference evidence="10 11" key="1">
    <citation type="submission" date="2015-09" db="EMBL/GenBank/DDBJ databases">
        <title>Genome sequence of Oxobacter pfennigii DSM 3222.</title>
        <authorList>
            <person name="Poehlein A."/>
            <person name="Bengelsdorf F.R."/>
            <person name="Schiel-Bengelsdorf B."/>
            <person name="Duerre P."/>
            <person name="Daniel R."/>
        </authorList>
    </citation>
    <scope>NUCLEOTIDE SEQUENCE [LARGE SCALE GENOMIC DNA]</scope>
    <source>
        <strain evidence="10 11">DSM 3222</strain>
    </source>
</reference>
<comment type="caution">
    <text evidence="10">The sequence shown here is derived from an EMBL/GenBank/DDBJ whole genome shotgun (WGS) entry which is preliminary data.</text>
</comment>
<feature type="domain" description="Phosphagen kinase C-terminal" evidence="9">
    <location>
        <begin position="14"/>
        <end position="245"/>
    </location>
</feature>
<feature type="binding site" evidence="6 7">
    <location>
        <begin position="17"/>
        <end position="21"/>
    </location>
    <ligand>
        <name>ATP</name>
        <dbReference type="ChEBI" id="CHEBI:30616"/>
    </ligand>
</feature>
<dbReference type="InterPro" id="IPR022415">
    <property type="entry name" value="ATP-guanido_PTrfase_AS"/>
</dbReference>
<evidence type="ECO:0000256" key="7">
    <source>
        <dbReference type="PROSITE-ProRule" id="PRU00843"/>
    </source>
</evidence>
<dbReference type="PATRIC" id="fig|36849.3.peg.4059"/>
<dbReference type="GO" id="GO:0046314">
    <property type="term" value="P:phosphocreatine biosynthetic process"/>
    <property type="evidence" value="ECO:0007669"/>
    <property type="project" value="InterPro"/>
</dbReference>
<dbReference type="GO" id="GO:0005524">
    <property type="term" value="F:ATP binding"/>
    <property type="evidence" value="ECO:0007669"/>
    <property type="project" value="UniProtKB-UniRule"/>
</dbReference>
<dbReference type="PROSITE" id="PS51510">
    <property type="entry name" value="PHOSPHAGEN_KINASE_C"/>
    <property type="match status" value="1"/>
</dbReference>
<organism evidence="10 11">
    <name type="scientific">Oxobacter pfennigii</name>
    <dbReference type="NCBI Taxonomy" id="36849"/>
    <lineage>
        <taxon>Bacteria</taxon>
        <taxon>Bacillati</taxon>
        <taxon>Bacillota</taxon>
        <taxon>Clostridia</taxon>
        <taxon>Eubacteriales</taxon>
        <taxon>Clostridiaceae</taxon>
        <taxon>Oxobacter</taxon>
    </lineage>
</organism>
<evidence type="ECO:0000256" key="3">
    <source>
        <dbReference type="ARBA" id="ARBA00022777"/>
    </source>
</evidence>
<dbReference type="GO" id="GO:0005615">
    <property type="term" value="C:extracellular space"/>
    <property type="evidence" value="ECO:0007669"/>
    <property type="project" value="TreeGrafter"/>
</dbReference>
<dbReference type="RefSeq" id="WP_054876801.1">
    <property type="nucleotide sequence ID" value="NZ_LKET01000062.1"/>
</dbReference>
<feature type="binding site" evidence="6 7">
    <location>
        <begin position="198"/>
        <end position="203"/>
    </location>
    <ligand>
        <name>ATP</name>
        <dbReference type="ChEBI" id="CHEBI:30616"/>
    </ligand>
</feature>
<evidence type="ECO:0000313" key="10">
    <source>
        <dbReference type="EMBL" id="KPU42664.1"/>
    </source>
</evidence>
<evidence type="ECO:0000256" key="4">
    <source>
        <dbReference type="ARBA" id="ARBA00022840"/>
    </source>
</evidence>
<evidence type="ECO:0000256" key="5">
    <source>
        <dbReference type="ARBA" id="ARBA00051816"/>
    </source>
</evidence>
<accession>A0A0N8NSQ2</accession>
<feature type="binding site" evidence="6 7">
    <location>
        <begin position="167"/>
        <end position="171"/>
    </location>
    <ligand>
        <name>ATP</name>
        <dbReference type="ChEBI" id="CHEBI:30616"/>
    </ligand>
</feature>
<comment type="function">
    <text evidence="6">Catalyzes the specific phosphorylation of arginine residues in proteins.</text>
</comment>
<proteinExistence type="inferred from homology"/>
<feature type="binding site" evidence="6 7">
    <location>
        <position position="116"/>
    </location>
    <ligand>
        <name>ATP</name>
        <dbReference type="ChEBI" id="CHEBI:30616"/>
    </ligand>
</feature>
<dbReference type="PANTHER" id="PTHR11547">
    <property type="entry name" value="ARGININE OR CREATINE KINASE"/>
    <property type="match status" value="1"/>
</dbReference>
<dbReference type="SUPFAM" id="SSF55931">
    <property type="entry name" value="Glutamine synthetase/guanido kinase"/>
    <property type="match status" value="1"/>
</dbReference>
<protein>
    <recommendedName>
        <fullName evidence="6">Protein-arginine kinase</fullName>
        <ecNumber evidence="6">2.7.14.1</ecNumber>
    </recommendedName>
</protein>
<keyword evidence="6" id="KW-0021">Allosteric enzyme</keyword>
<dbReference type="OrthoDB" id="9791353at2"/>
<dbReference type="PROSITE" id="PS00112">
    <property type="entry name" value="PHOSPHAGEN_KINASE"/>
    <property type="match status" value="1"/>
</dbReference>
<dbReference type="Proteomes" id="UP000050326">
    <property type="component" value="Unassembled WGS sequence"/>
</dbReference>
<evidence type="ECO:0000256" key="6">
    <source>
        <dbReference type="HAMAP-Rule" id="MF_00602"/>
    </source>
</evidence>
<keyword evidence="4 6" id="KW-0067">ATP-binding</keyword>
<keyword evidence="1 6" id="KW-0808">Transferase</keyword>
<dbReference type="Pfam" id="PF00217">
    <property type="entry name" value="ATP-gua_Ptrans"/>
    <property type="match status" value="1"/>
</dbReference>
<dbReference type="InterPro" id="IPR000749">
    <property type="entry name" value="ATP-guanido_PTrfase"/>
</dbReference>
<dbReference type="GO" id="GO:1990424">
    <property type="term" value="F:protein arginine kinase activity"/>
    <property type="evidence" value="ECO:0007669"/>
    <property type="project" value="UniProtKB-EC"/>
</dbReference>
<comment type="similarity">
    <text evidence="6 7 8">Belongs to the ATP:guanido phosphotransferase family.</text>
</comment>
<dbReference type="CDD" id="cd07930">
    <property type="entry name" value="bacterial_phosphagen_kinase"/>
    <property type="match status" value="1"/>
</dbReference>
<dbReference type="InterPro" id="IPR023660">
    <property type="entry name" value="Arg_Kinase"/>
</dbReference>
<dbReference type="InterPro" id="IPR014746">
    <property type="entry name" value="Gln_synth/guanido_kin_cat_dom"/>
</dbReference>
<evidence type="ECO:0000313" key="11">
    <source>
        <dbReference type="Proteomes" id="UP000050326"/>
    </source>
</evidence>
<dbReference type="STRING" id="36849.OXPF_38410"/>
<dbReference type="PANTHER" id="PTHR11547:SF38">
    <property type="entry name" value="ARGININE KINASE 1-RELATED"/>
    <property type="match status" value="1"/>
</dbReference>
<keyword evidence="11" id="KW-1185">Reference proteome</keyword>
<dbReference type="NCBIfam" id="NF002194">
    <property type="entry name" value="PRK01059.1-4"/>
    <property type="match status" value="1"/>
</dbReference>
<dbReference type="InterPro" id="IPR022414">
    <property type="entry name" value="ATP-guanido_PTrfase_cat"/>
</dbReference>
<evidence type="ECO:0000256" key="2">
    <source>
        <dbReference type="ARBA" id="ARBA00022741"/>
    </source>
</evidence>
<keyword evidence="3 6" id="KW-0418">Kinase</keyword>
<dbReference type="GO" id="GO:0004111">
    <property type="term" value="F:creatine kinase activity"/>
    <property type="evidence" value="ECO:0007669"/>
    <property type="project" value="InterPro"/>
</dbReference>
<dbReference type="FunFam" id="3.30.590.10:FF:000007">
    <property type="entry name" value="Protein-arginine kinase"/>
    <property type="match status" value="1"/>
</dbReference>
<dbReference type="EMBL" id="LKET01000062">
    <property type="protein sequence ID" value="KPU42664.1"/>
    <property type="molecule type" value="Genomic_DNA"/>
</dbReference>
<dbReference type="HAMAP" id="MF_00602">
    <property type="entry name" value="Prot_Arg_kinase"/>
    <property type="match status" value="1"/>
</dbReference>
<evidence type="ECO:0000259" key="9">
    <source>
        <dbReference type="PROSITE" id="PS51510"/>
    </source>
</evidence>
<dbReference type="Gene3D" id="3.30.590.10">
    <property type="entry name" value="Glutamine synthetase/guanido kinase, catalytic domain"/>
    <property type="match status" value="1"/>
</dbReference>
<evidence type="ECO:0000256" key="1">
    <source>
        <dbReference type="ARBA" id="ARBA00022679"/>
    </source>
</evidence>
<dbReference type="AlphaFoldDB" id="A0A0N8NSQ2"/>
<dbReference type="EC" id="2.7.14.1" evidence="6"/>
<sequence length="341" mass="38329">MGNWIESKGPDSNIVLSSRIRLARNISGYHFPHVMNDEESKKIIKKLSTFMLKENRMPAGNFQLIEMADISHIERMSLVEKHVISPRLAENYKNSAVIVNDDSTVSIMINEEDHIRLQTINPGLQLWEAYKLADNIDDTIEERLDYAFDQRAGYLTVCPTNIGTGIRASVMIHLPALSMTKNLNEILNAITQVGLTIRGIYGEGSNTQGNLYQISNQITLGLSEEEIISNLAAVTGQIINMERIERAKLLQSGRARMEDSIWRALGILQNARVLSNNESLGLMSNVRLGIELGIIKDIDITTLNKLMINTQPATLIKLEGKDLDTESRDVKRAKYVRENLK</sequence>
<gene>
    <name evidence="6" type="primary">mcsB</name>
    <name evidence="10" type="ORF">OXPF_38410</name>
</gene>
<evidence type="ECO:0000256" key="8">
    <source>
        <dbReference type="RuleBase" id="RU000505"/>
    </source>
</evidence>
<keyword evidence="2 6" id="KW-0547">Nucleotide-binding</keyword>
<name>A0A0N8NSQ2_9CLOT</name>
<comment type="activity regulation">
    <text evidence="6">Appears to be allosterically activated by the binding of pArg-containing polypeptides to the pArg-binding pocket localized in the C-terminal domain of McsB.</text>
</comment>
<comment type="catalytic activity">
    <reaction evidence="5 6">
        <text>L-arginyl-[protein] + ATP = N(omega)-phospho-L-arginyl-[protein] + ADP + H(+)</text>
        <dbReference type="Rhea" id="RHEA:43384"/>
        <dbReference type="Rhea" id="RHEA-COMP:10532"/>
        <dbReference type="Rhea" id="RHEA-COMP:10533"/>
        <dbReference type="ChEBI" id="CHEBI:15378"/>
        <dbReference type="ChEBI" id="CHEBI:29965"/>
        <dbReference type="ChEBI" id="CHEBI:30616"/>
        <dbReference type="ChEBI" id="CHEBI:83226"/>
        <dbReference type="ChEBI" id="CHEBI:456216"/>
        <dbReference type="EC" id="2.7.14.1"/>
    </reaction>
</comment>